<sequence length="180" mass="21494">MWTNLVSFIGAVLLFRFVLNEAVVFKFTNFECKSYNLSWFVFHNYRLKAVSRDRVLLNMNGTVLHPVNNIQLHAKILKKANGFKPWILESTVDACRFMRKRYDPFTIIVYNIFKEFTNINHTCPYVGPQIVKDFYLKSELLILPFPSGEYMLTMQWHFHSKRQFDTNVSFIYMEDLLKRN</sequence>
<feature type="chain" id="PRO_5040393269" evidence="1">
    <location>
        <begin position="23"/>
        <end position="180"/>
    </location>
</feature>
<dbReference type="EMBL" id="JAMKOV010000003">
    <property type="protein sequence ID" value="KAI8041080.1"/>
    <property type="molecule type" value="Genomic_DNA"/>
</dbReference>
<name>A0A9P9YQ22_9MUSC</name>
<dbReference type="Pfam" id="PF06477">
    <property type="entry name" value="DUF1091"/>
    <property type="match status" value="1"/>
</dbReference>
<evidence type="ECO:0000313" key="3">
    <source>
        <dbReference type="Proteomes" id="UP001059596"/>
    </source>
</evidence>
<protein>
    <submittedName>
        <fullName evidence="2">Uncharacterized protein</fullName>
    </submittedName>
</protein>
<organism evidence="2 3">
    <name type="scientific">Drosophila gunungcola</name>
    <name type="common">fruit fly</name>
    <dbReference type="NCBI Taxonomy" id="103775"/>
    <lineage>
        <taxon>Eukaryota</taxon>
        <taxon>Metazoa</taxon>
        <taxon>Ecdysozoa</taxon>
        <taxon>Arthropoda</taxon>
        <taxon>Hexapoda</taxon>
        <taxon>Insecta</taxon>
        <taxon>Pterygota</taxon>
        <taxon>Neoptera</taxon>
        <taxon>Endopterygota</taxon>
        <taxon>Diptera</taxon>
        <taxon>Brachycera</taxon>
        <taxon>Muscomorpha</taxon>
        <taxon>Ephydroidea</taxon>
        <taxon>Drosophilidae</taxon>
        <taxon>Drosophila</taxon>
        <taxon>Sophophora</taxon>
    </lineage>
</organism>
<dbReference type="OrthoDB" id="7940892at2759"/>
<evidence type="ECO:0000313" key="2">
    <source>
        <dbReference type="EMBL" id="KAI8041080.1"/>
    </source>
</evidence>
<comment type="caution">
    <text evidence="2">The sequence shown here is derived from an EMBL/GenBank/DDBJ whole genome shotgun (WGS) entry which is preliminary data.</text>
</comment>
<evidence type="ECO:0000256" key="1">
    <source>
        <dbReference type="SAM" id="SignalP"/>
    </source>
</evidence>
<dbReference type="AlphaFoldDB" id="A0A9P9YQ22"/>
<keyword evidence="1" id="KW-0732">Signal</keyword>
<keyword evidence="3" id="KW-1185">Reference proteome</keyword>
<dbReference type="InterPro" id="IPR010512">
    <property type="entry name" value="DUF1091"/>
</dbReference>
<reference evidence="2" key="1">
    <citation type="journal article" date="2023" name="Genome Biol. Evol.">
        <title>Long-read-based Genome Assembly of Drosophila gunungcola Reveals Fewer Chemosensory Genes in Flower-breeding Species.</title>
        <authorList>
            <person name="Negi A."/>
            <person name="Liao B.Y."/>
            <person name="Yeh S.D."/>
        </authorList>
    </citation>
    <scope>NUCLEOTIDE SEQUENCE</scope>
    <source>
        <strain evidence="2">Sukarami</strain>
    </source>
</reference>
<dbReference type="SMART" id="SM00697">
    <property type="entry name" value="DM8"/>
    <property type="match status" value="1"/>
</dbReference>
<proteinExistence type="predicted"/>
<dbReference type="PANTHER" id="PTHR20898">
    <property type="entry name" value="DAEDALUS ON 3-RELATED-RELATED"/>
    <property type="match status" value="1"/>
</dbReference>
<dbReference type="PANTHER" id="PTHR20898:SF0">
    <property type="entry name" value="DAEDALUS ON 3-RELATED"/>
    <property type="match status" value="1"/>
</dbReference>
<dbReference type="Proteomes" id="UP001059596">
    <property type="component" value="Unassembled WGS sequence"/>
</dbReference>
<gene>
    <name evidence="2" type="ORF">M5D96_005332</name>
</gene>
<accession>A0A9P9YQ22</accession>
<feature type="signal peptide" evidence="1">
    <location>
        <begin position="1"/>
        <end position="22"/>
    </location>
</feature>